<gene>
    <name evidence="7" type="ORF">AMD00_11300</name>
</gene>
<name>A0A0M0LDG2_9BACL</name>
<dbReference type="PANTHER" id="PTHR23531">
    <property type="entry name" value="QUINOLENE RESISTANCE PROTEIN NORA"/>
    <property type="match status" value="1"/>
</dbReference>
<sequence>MGNLEKIWTKRFISIFCTNMAVFFVFYGLVSVLPLYATEDLNRSDSDAGLLLSIFLLSAIITRPFTGKVLEHFGKRKLLYISLIGYFVCTVLYLFFKPFALLLLLRFIQGIFFSILTTANNSIAADIVPPSRKGAGLGYFTMSLNLAVVLGPFVGLLVIQYLNFEILFIIMSAVILIGGIAALSIKLDDIPQVAKQQKFSIALSDLFEKKALPTAALACFVAIAYASVLSFLSVYAKQKGLMEVASLFYAVYAAAMLLTRPFTGRLYDQKGPKFVIIPGFILFILGLITLAYVNGPVLFMLAGVLIGLGYGALVPSFQSMTIQSTDPRRTAYATATFFTLFDVGIALGSWLLGIIATQYGYVEVYLAAAFVVTIGAIAFMVTQLKKQITDVK</sequence>
<organism evidence="7 8">
    <name type="scientific">Viridibacillus arvi</name>
    <dbReference type="NCBI Taxonomy" id="263475"/>
    <lineage>
        <taxon>Bacteria</taxon>
        <taxon>Bacillati</taxon>
        <taxon>Bacillota</taxon>
        <taxon>Bacilli</taxon>
        <taxon>Bacillales</taxon>
        <taxon>Caryophanaceae</taxon>
        <taxon>Viridibacillus</taxon>
    </lineage>
</organism>
<keyword evidence="4" id="KW-1133">Transmembrane helix</keyword>
<comment type="subcellular location">
    <subcellularLocation>
        <location evidence="1">Cell membrane</location>
        <topology evidence="1">Multi-pass membrane protein</topology>
    </subcellularLocation>
</comment>
<keyword evidence="3" id="KW-0812">Transmembrane</keyword>
<dbReference type="PATRIC" id="fig|263475.3.peg.3496"/>
<evidence type="ECO:0000256" key="2">
    <source>
        <dbReference type="ARBA" id="ARBA00022448"/>
    </source>
</evidence>
<evidence type="ECO:0000256" key="4">
    <source>
        <dbReference type="ARBA" id="ARBA00022989"/>
    </source>
</evidence>
<protein>
    <submittedName>
        <fullName evidence="7">MFS transporter</fullName>
    </submittedName>
</protein>
<evidence type="ECO:0000259" key="6">
    <source>
        <dbReference type="PROSITE" id="PS50850"/>
    </source>
</evidence>
<evidence type="ECO:0000313" key="7">
    <source>
        <dbReference type="EMBL" id="KOO48981.1"/>
    </source>
</evidence>
<evidence type="ECO:0000256" key="5">
    <source>
        <dbReference type="ARBA" id="ARBA00023136"/>
    </source>
</evidence>
<dbReference type="PRINTS" id="PR01035">
    <property type="entry name" value="TCRTETA"/>
</dbReference>
<keyword evidence="5" id="KW-0472">Membrane</keyword>
<dbReference type="STRING" id="263475.AMD00_11300"/>
<dbReference type="InterPro" id="IPR011701">
    <property type="entry name" value="MFS"/>
</dbReference>
<dbReference type="PANTHER" id="PTHR23531:SF2">
    <property type="entry name" value="PERMEASE"/>
    <property type="match status" value="1"/>
</dbReference>
<evidence type="ECO:0000256" key="3">
    <source>
        <dbReference type="ARBA" id="ARBA00022692"/>
    </source>
</evidence>
<dbReference type="EMBL" id="LILB01000005">
    <property type="protein sequence ID" value="KOO48981.1"/>
    <property type="molecule type" value="Genomic_DNA"/>
</dbReference>
<dbReference type="InterPro" id="IPR001958">
    <property type="entry name" value="Tet-R_TetA/multi-R_MdtG-like"/>
</dbReference>
<dbReference type="RefSeq" id="WP_053417174.1">
    <property type="nucleotide sequence ID" value="NZ_LILB01000005.1"/>
</dbReference>
<dbReference type="GO" id="GO:0005886">
    <property type="term" value="C:plasma membrane"/>
    <property type="evidence" value="ECO:0007669"/>
    <property type="project" value="UniProtKB-SubCell"/>
</dbReference>
<dbReference type="CDD" id="cd17489">
    <property type="entry name" value="MFS_YfcJ_like"/>
    <property type="match status" value="1"/>
</dbReference>
<dbReference type="Proteomes" id="UP000036867">
    <property type="component" value="Unassembled WGS sequence"/>
</dbReference>
<dbReference type="GeneID" id="301136680"/>
<dbReference type="InterPro" id="IPR020846">
    <property type="entry name" value="MFS_dom"/>
</dbReference>
<evidence type="ECO:0000256" key="1">
    <source>
        <dbReference type="ARBA" id="ARBA00004651"/>
    </source>
</evidence>
<dbReference type="OrthoDB" id="9814001at2"/>
<proteinExistence type="predicted"/>
<dbReference type="AlphaFoldDB" id="A0A0M0LDG2"/>
<dbReference type="SUPFAM" id="SSF103473">
    <property type="entry name" value="MFS general substrate transporter"/>
    <property type="match status" value="1"/>
</dbReference>
<keyword evidence="8" id="KW-1185">Reference proteome</keyword>
<dbReference type="Pfam" id="PF07690">
    <property type="entry name" value="MFS_1"/>
    <property type="match status" value="1"/>
</dbReference>
<dbReference type="InterPro" id="IPR036259">
    <property type="entry name" value="MFS_trans_sf"/>
</dbReference>
<reference evidence="8" key="1">
    <citation type="submission" date="2015-08" db="EMBL/GenBank/DDBJ databases">
        <title>Fjat-10028 dsm 16317.</title>
        <authorList>
            <person name="Liu B."/>
            <person name="Wang J."/>
            <person name="Zhu Y."/>
            <person name="Liu G."/>
            <person name="Chen Q."/>
            <person name="Chen Z."/>
            <person name="Lan J."/>
            <person name="Che J."/>
            <person name="Ge C."/>
            <person name="Shi H."/>
            <person name="Pan Z."/>
            <person name="Liu X."/>
        </authorList>
    </citation>
    <scope>NUCLEOTIDE SEQUENCE [LARGE SCALE GENOMIC DNA]</scope>
    <source>
        <strain evidence="8">DSM 16317</strain>
    </source>
</reference>
<dbReference type="GO" id="GO:0022857">
    <property type="term" value="F:transmembrane transporter activity"/>
    <property type="evidence" value="ECO:0007669"/>
    <property type="project" value="InterPro"/>
</dbReference>
<feature type="domain" description="Major facilitator superfamily (MFS) profile" evidence="6">
    <location>
        <begin position="7"/>
        <end position="387"/>
    </location>
</feature>
<evidence type="ECO:0000313" key="8">
    <source>
        <dbReference type="Proteomes" id="UP000036867"/>
    </source>
</evidence>
<dbReference type="PROSITE" id="PS50850">
    <property type="entry name" value="MFS"/>
    <property type="match status" value="1"/>
</dbReference>
<dbReference type="Gene3D" id="1.20.1250.20">
    <property type="entry name" value="MFS general substrate transporter like domains"/>
    <property type="match status" value="1"/>
</dbReference>
<keyword evidence="2" id="KW-0813">Transport</keyword>
<comment type="caution">
    <text evidence="7">The sequence shown here is derived from an EMBL/GenBank/DDBJ whole genome shotgun (WGS) entry which is preliminary data.</text>
</comment>
<accession>A0A0M0LDG2</accession>
<dbReference type="InterPro" id="IPR052714">
    <property type="entry name" value="MFS_Exporter"/>
</dbReference>